<accession>A0A2G2Z0P9</accession>
<protein>
    <submittedName>
        <fullName evidence="4">Calmodulin</fullName>
    </submittedName>
</protein>
<dbReference type="InterPro" id="IPR018247">
    <property type="entry name" value="EF_Hand_1_Ca_BS"/>
</dbReference>
<keyword evidence="2" id="KW-0106">Calcium</keyword>
<comment type="caution">
    <text evidence="4">The sequence shown here is derived from an EMBL/GenBank/DDBJ whole genome shotgun (WGS) entry which is preliminary data.</text>
</comment>
<evidence type="ECO:0000259" key="3">
    <source>
        <dbReference type="PROSITE" id="PS50222"/>
    </source>
</evidence>
<dbReference type="GO" id="GO:0005509">
    <property type="term" value="F:calcium ion binding"/>
    <property type="evidence" value="ECO:0007669"/>
    <property type="project" value="InterPro"/>
</dbReference>
<proteinExistence type="predicted"/>
<evidence type="ECO:0000256" key="2">
    <source>
        <dbReference type="ARBA" id="ARBA00022837"/>
    </source>
</evidence>
<dbReference type="InterPro" id="IPR050145">
    <property type="entry name" value="Centrin_CML-like"/>
</dbReference>
<dbReference type="AlphaFoldDB" id="A0A2G2Z0P9"/>
<dbReference type="PROSITE" id="PS50222">
    <property type="entry name" value="EF_HAND_2"/>
    <property type="match status" value="2"/>
</dbReference>
<dbReference type="STRING" id="4072.A0A2G2Z0P9"/>
<keyword evidence="5" id="KW-1185">Reference proteome</keyword>
<feature type="domain" description="EF-hand" evidence="3">
    <location>
        <begin position="1"/>
        <end position="28"/>
    </location>
</feature>
<dbReference type="InterPro" id="IPR002048">
    <property type="entry name" value="EF_hand_dom"/>
</dbReference>
<dbReference type="SMART" id="SM00054">
    <property type="entry name" value="EFh"/>
    <property type="match status" value="2"/>
</dbReference>
<reference evidence="4 5" key="1">
    <citation type="journal article" date="2014" name="Nat. Genet.">
        <title>Genome sequence of the hot pepper provides insights into the evolution of pungency in Capsicum species.</title>
        <authorList>
            <person name="Kim S."/>
            <person name="Park M."/>
            <person name="Yeom S.I."/>
            <person name="Kim Y.M."/>
            <person name="Lee J.M."/>
            <person name="Lee H.A."/>
            <person name="Seo E."/>
            <person name="Choi J."/>
            <person name="Cheong K."/>
            <person name="Kim K.T."/>
            <person name="Jung K."/>
            <person name="Lee G.W."/>
            <person name="Oh S.K."/>
            <person name="Bae C."/>
            <person name="Kim S.B."/>
            <person name="Lee H.Y."/>
            <person name="Kim S.Y."/>
            <person name="Kim M.S."/>
            <person name="Kang B.C."/>
            <person name="Jo Y.D."/>
            <person name="Yang H.B."/>
            <person name="Jeong H.J."/>
            <person name="Kang W.H."/>
            <person name="Kwon J.K."/>
            <person name="Shin C."/>
            <person name="Lim J.Y."/>
            <person name="Park J.H."/>
            <person name="Huh J.H."/>
            <person name="Kim J.S."/>
            <person name="Kim B.D."/>
            <person name="Cohen O."/>
            <person name="Paran I."/>
            <person name="Suh M.C."/>
            <person name="Lee S.B."/>
            <person name="Kim Y.K."/>
            <person name="Shin Y."/>
            <person name="Noh S.J."/>
            <person name="Park J."/>
            <person name="Seo Y.S."/>
            <person name="Kwon S.Y."/>
            <person name="Kim H.A."/>
            <person name="Park J.M."/>
            <person name="Kim H.J."/>
            <person name="Choi S.B."/>
            <person name="Bosland P.W."/>
            <person name="Reeves G."/>
            <person name="Jo S.H."/>
            <person name="Lee B.W."/>
            <person name="Cho H.T."/>
            <person name="Choi H.S."/>
            <person name="Lee M.S."/>
            <person name="Yu Y."/>
            <person name="Do Choi Y."/>
            <person name="Park B.S."/>
            <person name="van Deynze A."/>
            <person name="Ashrafi H."/>
            <person name="Hill T."/>
            <person name="Kim W.T."/>
            <person name="Pai H.S."/>
            <person name="Ahn H.K."/>
            <person name="Yeam I."/>
            <person name="Giovannoni J.J."/>
            <person name="Rose J.K."/>
            <person name="Sorensen I."/>
            <person name="Lee S.J."/>
            <person name="Kim R.W."/>
            <person name="Choi I.Y."/>
            <person name="Choi B.S."/>
            <person name="Lim J.S."/>
            <person name="Lee Y.H."/>
            <person name="Choi D."/>
        </authorList>
    </citation>
    <scope>NUCLEOTIDE SEQUENCE [LARGE SCALE GENOMIC DNA]</scope>
    <source>
        <strain evidence="5">cv. CM334</strain>
    </source>
</reference>
<sequence>MISEVDADQNGTIDFPEFLNLMDTDSDEELKEAFKLRHVMTNLGEKLTDEKVNEMIGEANIDGDGKVNYEEFLSAKVEMQYLEMTFNVHVIYSKNTKEVEKFAVNLFNFVQEKKSMLLLALTLNGSPLLEEVELQRRQMIVSLQSKICKLDWNIEKLYQSFNALASFDGVLNGIL</sequence>
<dbReference type="EMBL" id="AYRZ02000007">
    <property type="protein sequence ID" value="PHT75590.1"/>
    <property type="molecule type" value="Genomic_DNA"/>
</dbReference>
<dbReference type="FunFam" id="1.10.238.10:FF:000003">
    <property type="entry name" value="Calmodulin A"/>
    <property type="match status" value="1"/>
</dbReference>
<gene>
    <name evidence="4" type="ORF">T459_19112</name>
</gene>
<evidence type="ECO:0000313" key="5">
    <source>
        <dbReference type="Proteomes" id="UP000222542"/>
    </source>
</evidence>
<name>A0A2G2Z0P9_CAPAN</name>
<dbReference type="PANTHER" id="PTHR23050">
    <property type="entry name" value="CALCIUM BINDING PROTEIN"/>
    <property type="match status" value="1"/>
</dbReference>
<dbReference type="Pfam" id="PF13499">
    <property type="entry name" value="EF-hand_7"/>
    <property type="match status" value="1"/>
</dbReference>
<dbReference type="Pfam" id="PF13833">
    <property type="entry name" value="EF-hand_8"/>
    <property type="match status" value="1"/>
</dbReference>
<feature type="domain" description="EF-hand" evidence="3">
    <location>
        <begin position="47"/>
        <end position="82"/>
    </location>
</feature>
<keyword evidence="1" id="KW-0677">Repeat</keyword>
<dbReference type="Gene3D" id="1.10.238.10">
    <property type="entry name" value="EF-hand"/>
    <property type="match status" value="2"/>
</dbReference>
<dbReference type="CDD" id="cd00051">
    <property type="entry name" value="EFh"/>
    <property type="match status" value="1"/>
</dbReference>
<reference evidence="4 5" key="2">
    <citation type="journal article" date="2017" name="Genome Biol.">
        <title>New reference genome sequences of hot pepper reveal the massive evolution of plant disease-resistance genes by retroduplication.</title>
        <authorList>
            <person name="Kim S."/>
            <person name="Park J."/>
            <person name="Yeom S.I."/>
            <person name="Kim Y.M."/>
            <person name="Seo E."/>
            <person name="Kim K.T."/>
            <person name="Kim M.S."/>
            <person name="Lee J.M."/>
            <person name="Cheong K."/>
            <person name="Shin H.S."/>
            <person name="Kim S.B."/>
            <person name="Han K."/>
            <person name="Lee J."/>
            <person name="Park M."/>
            <person name="Lee H.A."/>
            <person name="Lee H.Y."/>
            <person name="Lee Y."/>
            <person name="Oh S."/>
            <person name="Lee J.H."/>
            <person name="Choi E."/>
            <person name="Choi E."/>
            <person name="Lee S.E."/>
            <person name="Jeon J."/>
            <person name="Kim H."/>
            <person name="Choi G."/>
            <person name="Song H."/>
            <person name="Lee J."/>
            <person name="Lee S.C."/>
            <person name="Kwon J.K."/>
            <person name="Lee H.Y."/>
            <person name="Koo N."/>
            <person name="Hong Y."/>
            <person name="Kim R.W."/>
            <person name="Kang W.H."/>
            <person name="Huh J.H."/>
            <person name="Kang B.C."/>
            <person name="Yang T.J."/>
            <person name="Lee Y.H."/>
            <person name="Bennetzen J.L."/>
            <person name="Choi D."/>
        </authorList>
    </citation>
    <scope>NUCLEOTIDE SEQUENCE [LARGE SCALE GENOMIC DNA]</scope>
    <source>
        <strain evidence="5">cv. CM334</strain>
    </source>
</reference>
<dbReference type="SUPFAM" id="SSF47473">
    <property type="entry name" value="EF-hand"/>
    <property type="match status" value="1"/>
</dbReference>
<dbReference type="InterPro" id="IPR011992">
    <property type="entry name" value="EF-hand-dom_pair"/>
</dbReference>
<dbReference type="Gramene" id="PHT75590">
    <property type="protein sequence ID" value="PHT75590"/>
    <property type="gene ID" value="T459_19112"/>
</dbReference>
<dbReference type="PROSITE" id="PS00018">
    <property type="entry name" value="EF_HAND_1"/>
    <property type="match status" value="1"/>
</dbReference>
<dbReference type="Proteomes" id="UP000222542">
    <property type="component" value="Unassembled WGS sequence"/>
</dbReference>
<evidence type="ECO:0000256" key="1">
    <source>
        <dbReference type="ARBA" id="ARBA00022737"/>
    </source>
</evidence>
<evidence type="ECO:0000313" key="4">
    <source>
        <dbReference type="EMBL" id="PHT75590.1"/>
    </source>
</evidence>
<organism evidence="4 5">
    <name type="scientific">Capsicum annuum</name>
    <name type="common">Capsicum pepper</name>
    <dbReference type="NCBI Taxonomy" id="4072"/>
    <lineage>
        <taxon>Eukaryota</taxon>
        <taxon>Viridiplantae</taxon>
        <taxon>Streptophyta</taxon>
        <taxon>Embryophyta</taxon>
        <taxon>Tracheophyta</taxon>
        <taxon>Spermatophyta</taxon>
        <taxon>Magnoliopsida</taxon>
        <taxon>eudicotyledons</taxon>
        <taxon>Gunneridae</taxon>
        <taxon>Pentapetalae</taxon>
        <taxon>asterids</taxon>
        <taxon>lamiids</taxon>
        <taxon>Solanales</taxon>
        <taxon>Solanaceae</taxon>
        <taxon>Solanoideae</taxon>
        <taxon>Capsiceae</taxon>
        <taxon>Capsicum</taxon>
    </lineage>
</organism>